<organism evidence="1 2">
    <name type="scientific">Artemisia annua</name>
    <name type="common">Sweet wormwood</name>
    <dbReference type="NCBI Taxonomy" id="35608"/>
    <lineage>
        <taxon>Eukaryota</taxon>
        <taxon>Viridiplantae</taxon>
        <taxon>Streptophyta</taxon>
        <taxon>Embryophyta</taxon>
        <taxon>Tracheophyta</taxon>
        <taxon>Spermatophyta</taxon>
        <taxon>Magnoliopsida</taxon>
        <taxon>eudicotyledons</taxon>
        <taxon>Gunneridae</taxon>
        <taxon>Pentapetalae</taxon>
        <taxon>asterids</taxon>
        <taxon>campanulids</taxon>
        <taxon>Asterales</taxon>
        <taxon>Asteraceae</taxon>
        <taxon>Asteroideae</taxon>
        <taxon>Anthemideae</taxon>
        <taxon>Artemisiinae</taxon>
        <taxon>Artemisia</taxon>
    </lineage>
</organism>
<accession>A0A2U1M6K6</accession>
<dbReference type="Proteomes" id="UP000245207">
    <property type="component" value="Unassembled WGS sequence"/>
</dbReference>
<dbReference type="STRING" id="35608.A0A2U1M6K6"/>
<proteinExistence type="predicted"/>
<gene>
    <name evidence="1" type="ORF">CTI12_AA414320</name>
</gene>
<dbReference type="OrthoDB" id="422728at2759"/>
<protein>
    <submittedName>
        <fullName evidence="1">TRAF-like protein</fullName>
    </submittedName>
</protein>
<evidence type="ECO:0000313" key="1">
    <source>
        <dbReference type="EMBL" id="PWA56881.1"/>
    </source>
</evidence>
<dbReference type="EMBL" id="PKPP01006327">
    <property type="protein sequence ID" value="PWA56881.1"/>
    <property type="molecule type" value="Genomic_DNA"/>
</dbReference>
<keyword evidence="2" id="KW-1185">Reference proteome</keyword>
<sequence>MGPDTFPEKPNNKHILKPLTFGKSQSGVMNEGEYGYYEFSIDDDTWGIISQGDIEIKVKLDSEAKDGDTDLYLSQHPLLFPNTHQHGWSSHDMGPKCLVLGSNTKPWVQGCGIVLRTEDVKNQVHCEKCGLAFHSEEIEKHMKKVSADESRVDVTEIGTIFGDSVVTALIIGKECFLLGKRIAAPPPFVQDVRRCYSRSEARHSREHGHKILKKVQKSLEILDDMENQTFQV</sequence>
<name>A0A2U1M6K6_ARTAN</name>
<dbReference type="AlphaFoldDB" id="A0A2U1M6K6"/>
<comment type="caution">
    <text evidence="1">The sequence shown here is derived from an EMBL/GenBank/DDBJ whole genome shotgun (WGS) entry which is preliminary data.</text>
</comment>
<evidence type="ECO:0000313" key="2">
    <source>
        <dbReference type="Proteomes" id="UP000245207"/>
    </source>
</evidence>
<reference evidence="1 2" key="1">
    <citation type="journal article" date="2018" name="Mol. Plant">
        <title>The genome of Artemisia annua provides insight into the evolution of Asteraceae family and artemisinin biosynthesis.</title>
        <authorList>
            <person name="Shen Q."/>
            <person name="Zhang L."/>
            <person name="Liao Z."/>
            <person name="Wang S."/>
            <person name="Yan T."/>
            <person name="Shi P."/>
            <person name="Liu M."/>
            <person name="Fu X."/>
            <person name="Pan Q."/>
            <person name="Wang Y."/>
            <person name="Lv Z."/>
            <person name="Lu X."/>
            <person name="Zhang F."/>
            <person name="Jiang W."/>
            <person name="Ma Y."/>
            <person name="Chen M."/>
            <person name="Hao X."/>
            <person name="Li L."/>
            <person name="Tang Y."/>
            <person name="Lv G."/>
            <person name="Zhou Y."/>
            <person name="Sun X."/>
            <person name="Brodelius P.E."/>
            <person name="Rose J.K.C."/>
            <person name="Tang K."/>
        </authorList>
    </citation>
    <scope>NUCLEOTIDE SEQUENCE [LARGE SCALE GENOMIC DNA]</scope>
    <source>
        <strain evidence="2">cv. Huhao1</strain>
        <tissue evidence="1">Leaf</tissue>
    </source>
</reference>